<dbReference type="EMBL" id="DVFT01000083">
    <property type="protein sequence ID" value="HIQ96031.1"/>
    <property type="molecule type" value="Genomic_DNA"/>
</dbReference>
<dbReference type="InterPro" id="IPR008964">
    <property type="entry name" value="Invasin/intimin_cell_adhesion"/>
</dbReference>
<dbReference type="Proteomes" id="UP000886886">
    <property type="component" value="Unassembled WGS sequence"/>
</dbReference>
<accession>A0A9D0ZV14</accession>
<dbReference type="Gene3D" id="2.60.40.1080">
    <property type="match status" value="1"/>
</dbReference>
<gene>
    <name evidence="2" type="ORF">IAB26_05650</name>
</gene>
<name>A0A9D0ZV14_9FIRM</name>
<feature type="domain" description="BIG2" evidence="1">
    <location>
        <begin position="32"/>
        <end position="103"/>
    </location>
</feature>
<dbReference type="SMART" id="SM00635">
    <property type="entry name" value="BID_2"/>
    <property type="match status" value="1"/>
</dbReference>
<dbReference type="AlphaFoldDB" id="A0A9D0ZV14"/>
<sequence length="236" mass="26285">MGRNQKIIRKFLLSTIFVLCLTLFVPGFQENVRAAVRLSEKNITMVTGGRKRLTVKGTKKKVVWKSSNKKVATVVNGMVRAKKRGTARITAKVSGKTLRCKVVVKEKPTIVASTVVTGKNQDFATAVTVASVGSKNAYFQKEAYLVNGRTRTPLRMIDGTKTLESGNIVLKYRAIVRPTTLKKMKVYMIYYIDSSMGPMKITKNSKIESYFTYDGLKYKVTITNQPSKASKVVRVG</sequence>
<evidence type="ECO:0000313" key="3">
    <source>
        <dbReference type="Proteomes" id="UP000886886"/>
    </source>
</evidence>
<dbReference type="SUPFAM" id="SSF49373">
    <property type="entry name" value="Invasin/intimin cell-adhesion fragments"/>
    <property type="match status" value="1"/>
</dbReference>
<dbReference type="Pfam" id="PF02368">
    <property type="entry name" value="Big_2"/>
    <property type="match status" value="1"/>
</dbReference>
<reference evidence="2" key="2">
    <citation type="journal article" date="2021" name="PeerJ">
        <title>Extensive microbial diversity within the chicken gut microbiome revealed by metagenomics and culture.</title>
        <authorList>
            <person name="Gilroy R."/>
            <person name="Ravi A."/>
            <person name="Getino M."/>
            <person name="Pursley I."/>
            <person name="Horton D.L."/>
            <person name="Alikhan N.F."/>
            <person name="Baker D."/>
            <person name="Gharbi K."/>
            <person name="Hall N."/>
            <person name="Watson M."/>
            <person name="Adriaenssens E.M."/>
            <person name="Foster-Nyarko E."/>
            <person name="Jarju S."/>
            <person name="Secka A."/>
            <person name="Antonio M."/>
            <person name="Oren A."/>
            <person name="Chaudhuri R.R."/>
            <person name="La Ragione R."/>
            <person name="Hildebrand F."/>
            <person name="Pallen M.J."/>
        </authorList>
    </citation>
    <scope>NUCLEOTIDE SEQUENCE</scope>
    <source>
        <strain evidence="2">ChiSjej3B21-11622</strain>
    </source>
</reference>
<protein>
    <submittedName>
        <fullName evidence="2">Ig-like domain-containing protein</fullName>
    </submittedName>
</protein>
<evidence type="ECO:0000259" key="1">
    <source>
        <dbReference type="SMART" id="SM00635"/>
    </source>
</evidence>
<evidence type="ECO:0000313" key="2">
    <source>
        <dbReference type="EMBL" id="HIQ96031.1"/>
    </source>
</evidence>
<organism evidence="2 3">
    <name type="scientific">Candidatus Limivivens merdigallinarum</name>
    <dbReference type="NCBI Taxonomy" id="2840859"/>
    <lineage>
        <taxon>Bacteria</taxon>
        <taxon>Bacillati</taxon>
        <taxon>Bacillota</taxon>
        <taxon>Clostridia</taxon>
        <taxon>Lachnospirales</taxon>
        <taxon>Lachnospiraceae</taxon>
        <taxon>Lachnospiraceae incertae sedis</taxon>
        <taxon>Candidatus Limivivens</taxon>
    </lineage>
</organism>
<reference evidence="2" key="1">
    <citation type="submission" date="2020-10" db="EMBL/GenBank/DDBJ databases">
        <authorList>
            <person name="Gilroy R."/>
        </authorList>
    </citation>
    <scope>NUCLEOTIDE SEQUENCE</scope>
    <source>
        <strain evidence="2">ChiSjej3B21-11622</strain>
    </source>
</reference>
<dbReference type="InterPro" id="IPR003343">
    <property type="entry name" value="Big_2"/>
</dbReference>
<proteinExistence type="predicted"/>
<comment type="caution">
    <text evidence="2">The sequence shown here is derived from an EMBL/GenBank/DDBJ whole genome shotgun (WGS) entry which is preliminary data.</text>
</comment>